<keyword evidence="3" id="KW-1185">Reference proteome</keyword>
<dbReference type="RefSeq" id="WP_211957352.1">
    <property type="nucleotide sequence ID" value="NZ_CAJPVI010000056.1"/>
</dbReference>
<reference evidence="2 3" key="1">
    <citation type="submission" date="2021-03" db="EMBL/GenBank/DDBJ databases">
        <authorList>
            <person name="Peeters C."/>
        </authorList>
    </citation>
    <scope>NUCLEOTIDE SEQUENCE [LARGE SCALE GENOMIC DNA]</scope>
    <source>
        <strain evidence="2 3">LMG 26411</strain>
    </source>
</reference>
<name>A0ABM8TSF2_9BURK</name>
<evidence type="ECO:0000313" key="2">
    <source>
        <dbReference type="EMBL" id="CAG2159214.1"/>
    </source>
</evidence>
<comment type="caution">
    <text evidence="2">The sequence shown here is derived from an EMBL/GenBank/DDBJ whole genome shotgun (WGS) entry which is preliminary data.</text>
</comment>
<proteinExistence type="predicted"/>
<dbReference type="PANTHER" id="PTHR37844">
    <property type="entry name" value="SER/THR PROTEIN PHOSPHATASE SUPERFAMILY (AFU_ORTHOLOGUE AFUA_1G14840)"/>
    <property type="match status" value="1"/>
</dbReference>
<dbReference type="EMBL" id="CAJPVI010000056">
    <property type="protein sequence ID" value="CAG2159214.1"/>
    <property type="molecule type" value="Genomic_DNA"/>
</dbReference>
<dbReference type="InterPro" id="IPR029052">
    <property type="entry name" value="Metallo-depent_PP-like"/>
</dbReference>
<dbReference type="Gene3D" id="3.60.21.10">
    <property type="match status" value="1"/>
</dbReference>
<dbReference type="SUPFAM" id="SSF56300">
    <property type="entry name" value="Metallo-dependent phosphatases"/>
    <property type="match status" value="1"/>
</dbReference>
<dbReference type="InterPro" id="IPR004843">
    <property type="entry name" value="Calcineurin-like_PHP"/>
</dbReference>
<evidence type="ECO:0000313" key="3">
    <source>
        <dbReference type="Proteomes" id="UP000672657"/>
    </source>
</evidence>
<evidence type="ECO:0000259" key="1">
    <source>
        <dbReference type="Pfam" id="PF00149"/>
    </source>
</evidence>
<sequence length="292" mass="33091">MKIQVASDLHLDVVESLGGTLLGITPAAEAEVLVLAGNIHRGCQALEALSNWPVPVIYVPGNREFYGTDFRIQQDLFRHANAQKTNSNVVLLQRGVFEYRDVRFVGTTLWTDFNLYGHDKQSKRIASTQIWDYRTIYVGTRPFQTRDALREHAKAVEWLDLVLAQPFNGSTVVITHHAPHINSLEPAFAGHPLNPAYASNLEWLFGRCSLWIHGHVQWSCDYEIKGTRIASNPRGFPILSHFSVYEDEVMHWDNPNFQSAYVIDVPSQQQPSDRHAHQLIGLYPAHLPSLYA</sequence>
<accession>A0ABM8TSF2</accession>
<dbReference type="Pfam" id="PF00149">
    <property type="entry name" value="Metallophos"/>
    <property type="match status" value="1"/>
</dbReference>
<dbReference type="Proteomes" id="UP000672657">
    <property type="component" value="Unassembled WGS sequence"/>
</dbReference>
<dbReference type="PANTHER" id="PTHR37844:SF2">
    <property type="entry name" value="SER_THR PROTEIN PHOSPHATASE SUPERFAMILY (AFU_ORTHOLOGUE AFUA_1G14840)"/>
    <property type="match status" value="1"/>
</dbReference>
<organism evidence="2 3">
    <name type="scientific">Cupriavidus numazuensis</name>
    <dbReference type="NCBI Taxonomy" id="221992"/>
    <lineage>
        <taxon>Bacteria</taxon>
        <taxon>Pseudomonadati</taxon>
        <taxon>Pseudomonadota</taxon>
        <taxon>Betaproteobacteria</taxon>
        <taxon>Burkholderiales</taxon>
        <taxon>Burkholderiaceae</taxon>
        <taxon>Cupriavidus</taxon>
    </lineage>
</organism>
<protein>
    <recommendedName>
        <fullName evidence="1">Calcineurin-like phosphoesterase domain-containing protein</fullName>
    </recommendedName>
</protein>
<feature type="domain" description="Calcineurin-like phosphoesterase" evidence="1">
    <location>
        <begin position="1"/>
        <end position="216"/>
    </location>
</feature>
<gene>
    <name evidence="2" type="ORF">LMG26411_06527</name>
</gene>